<dbReference type="OrthoDB" id="4764194at2"/>
<accession>A0A1H4D9J2</accession>
<dbReference type="STRING" id="152573.SAMN04488051_105133"/>
<feature type="transmembrane region" description="Helical" evidence="1">
    <location>
        <begin position="6"/>
        <end position="23"/>
    </location>
</feature>
<feature type="transmembrane region" description="Helical" evidence="1">
    <location>
        <begin position="61"/>
        <end position="79"/>
    </location>
</feature>
<proteinExistence type="predicted"/>
<organism evidence="2 3">
    <name type="scientific">Alkalimonas amylolytica</name>
    <dbReference type="NCBI Taxonomy" id="152573"/>
    <lineage>
        <taxon>Bacteria</taxon>
        <taxon>Pseudomonadati</taxon>
        <taxon>Pseudomonadota</taxon>
        <taxon>Gammaproteobacteria</taxon>
        <taxon>Alkalimonas</taxon>
    </lineage>
</organism>
<sequence>MHTIMVLAGGLLLLAACVLLGYWRHAIGLAALCFIPLWFMVAAVNMWVGVTKAGYSFMQEVPFFLLVFLPLAAAALLIWHRTKAV</sequence>
<keyword evidence="1" id="KW-0812">Transmembrane</keyword>
<name>A0A1H4D9J2_ALKAM</name>
<gene>
    <name evidence="2" type="ORF">SAMN04488051_105133</name>
</gene>
<feature type="transmembrane region" description="Helical" evidence="1">
    <location>
        <begin position="30"/>
        <end position="49"/>
    </location>
</feature>
<dbReference type="AlphaFoldDB" id="A0A1H4D9J2"/>
<dbReference type="Proteomes" id="UP000198773">
    <property type="component" value="Unassembled WGS sequence"/>
</dbReference>
<evidence type="ECO:0000313" key="3">
    <source>
        <dbReference type="Proteomes" id="UP000198773"/>
    </source>
</evidence>
<keyword evidence="1" id="KW-1133">Transmembrane helix</keyword>
<dbReference type="EMBL" id="FNRM01000005">
    <property type="protein sequence ID" value="SEA69218.1"/>
    <property type="molecule type" value="Genomic_DNA"/>
</dbReference>
<dbReference type="RefSeq" id="WP_091342892.1">
    <property type="nucleotide sequence ID" value="NZ_FNRM01000005.1"/>
</dbReference>
<keyword evidence="1" id="KW-0472">Membrane</keyword>
<reference evidence="2 3" key="1">
    <citation type="submission" date="2016-10" db="EMBL/GenBank/DDBJ databases">
        <authorList>
            <person name="de Groot N.N."/>
        </authorList>
    </citation>
    <scope>NUCLEOTIDE SEQUENCE [LARGE SCALE GENOMIC DNA]</scope>
    <source>
        <strain evidence="2 3">CGMCC 1.3430</strain>
    </source>
</reference>
<evidence type="ECO:0000256" key="1">
    <source>
        <dbReference type="SAM" id="Phobius"/>
    </source>
</evidence>
<evidence type="ECO:0000313" key="2">
    <source>
        <dbReference type="EMBL" id="SEA69218.1"/>
    </source>
</evidence>
<protein>
    <submittedName>
        <fullName evidence="2">Uncharacterized protein</fullName>
    </submittedName>
</protein>
<keyword evidence="3" id="KW-1185">Reference proteome</keyword>